<dbReference type="InterPro" id="IPR014752">
    <property type="entry name" value="Arrestin-like_C"/>
</dbReference>
<dbReference type="InterPro" id="IPR014756">
    <property type="entry name" value="Ig_E-set"/>
</dbReference>
<comment type="caution">
    <text evidence="3">The sequence shown here is derived from an EMBL/GenBank/DDBJ whole genome shotgun (WGS) entry which is preliminary data.</text>
</comment>
<accession>A0AAW0GKQ8</accession>
<dbReference type="AlphaFoldDB" id="A0AAW0GKQ8"/>
<dbReference type="Pfam" id="PF02752">
    <property type="entry name" value="Arrestin_C"/>
    <property type="match status" value="1"/>
</dbReference>
<feature type="compositionally biased region" description="Low complexity" evidence="1">
    <location>
        <begin position="646"/>
        <end position="657"/>
    </location>
</feature>
<dbReference type="SUPFAM" id="SSF81296">
    <property type="entry name" value="E set domains"/>
    <property type="match status" value="1"/>
</dbReference>
<feature type="compositionally biased region" description="Polar residues" evidence="1">
    <location>
        <begin position="555"/>
        <end position="565"/>
    </location>
</feature>
<feature type="region of interest" description="Disordered" evidence="1">
    <location>
        <begin position="549"/>
        <end position="601"/>
    </location>
</feature>
<keyword evidence="4" id="KW-1185">Reference proteome</keyword>
<proteinExistence type="predicted"/>
<feature type="compositionally biased region" description="Low complexity" evidence="1">
    <location>
        <begin position="673"/>
        <end position="701"/>
    </location>
</feature>
<dbReference type="Gene3D" id="2.60.40.640">
    <property type="match status" value="1"/>
</dbReference>
<gene>
    <name evidence="3" type="ORF">QCA50_003512</name>
</gene>
<feature type="compositionally biased region" description="Low complexity" evidence="1">
    <location>
        <begin position="423"/>
        <end position="442"/>
    </location>
</feature>
<organism evidence="3 4">
    <name type="scientific">Cerrena zonata</name>
    <dbReference type="NCBI Taxonomy" id="2478898"/>
    <lineage>
        <taxon>Eukaryota</taxon>
        <taxon>Fungi</taxon>
        <taxon>Dikarya</taxon>
        <taxon>Basidiomycota</taxon>
        <taxon>Agaricomycotina</taxon>
        <taxon>Agaricomycetes</taxon>
        <taxon>Polyporales</taxon>
        <taxon>Cerrenaceae</taxon>
        <taxon>Cerrena</taxon>
    </lineage>
</organism>
<dbReference type="GO" id="GO:0000935">
    <property type="term" value="C:division septum"/>
    <property type="evidence" value="ECO:0007669"/>
    <property type="project" value="TreeGrafter"/>
</dbReference>
<feature type="compositionally biased region" description="Polar residues" evidence="1">
    <location>
        <begin position="443"/>
        <end position="469"/>
    </location>
</feature>
<dbReference type="PANTHER" id="PTHR36419:SF1">
    <property type="entry name" value="RHO1 GEF LOCALIZING PROTEIN 1"/>
    <property type="match status" value="1"/>
</dbReference>
<dbReference type="Proteomes" id="UP001385951">
    <property type="component" value="Unassembled WGS sequence"/>
</dbReference>
<name>A0AAW0GKQ8_9APHY</name>
<feature type="region of interest" description="Disordered" evidence="1">
    <location>
        <begin position="743"/>
        <end position="796"/>
    </location>
</feature>
<sequence>MSQPRITLRPPPNIDFVQGYPGIPSGAPDRPQAAVKGAIEFRVNGQVGIKAKWVRVELRKVETLPGGGLMNTFFDFVGQSPISVWQSNEEYNELTSMDFPFYIRIPESIPPSIALEKGAGVKYELIATICVKGKKGFLRRDKPNILSQSTPIVIDKHELHTTWPVYTQPEGRKLTLDNVTLTVERTHTCYGPGDKITVMAAVKSESLNTVILRGFEFSLRETTVFRSGPNTPGKKGQPQIKVTTIAEQKVPVNATLYGGTHHKAELTVSVPSHHTSTTLNSARHIDINYVLVVKALMGTGKPLSMELPVIVSNWPRNVSVEAVKRIGLAPNVASHLPGAIIAPPPPTTMAIDRPSFSPQAHPYASPTSEISGITGSINDTISTARFATSPSSGGYGGRVNEWGVTTTANEPQTISGSQVGPTSGMQSISEASSSSGTAMQSTTFPPAQSSTGSQVRPRSSGRATTSRPLTVANYNENNPEEADQAQQAAQVVANARSHARQQSLQARAIANNVATASSRNQWISAEDEKKRLYENAVAQVEKTQEVVCRGPNAPVSESYSSSQAPYTDAGPVSATTAASVSRAPSAPSPPQQKKWPTAEEEKTRLFNEAQAAARRLQGLDDGDGPTAGGSSYVSHSPPRRVGSPQGSTTSAASAGAALYQQAMSSINRPVPGQSSHSHSNSQSHSQSHTQPHAGVSKSASPPTTPRTPKSPAPNYPTAEEEKAALRRYHDAKAAVDRGQTATYYAPPHSEHEPPHSAPISYDALYPPPPPAPVAAPPPTNGDLPPAFDQGSSSQPQPVWISEKEKLKRAYEAHDAAALAAQRQPPPPVNGDLPPAFDQGQSSNSQPPVWMSEKEKLRRAYEVQDAAAGVHASPALSAVGVGRNGPIYTQPQPPLPTTTPPPSQYGPPPPAPNFAPPPPPSSTSQPYNSAAAEKERLKRMYEVQDAVATASTPPAPPPPRSRPGTTTNGTTGGRPMPQPRAAPVPPGGSGSQPLSAAEEKARLRAMYDAEDREANGLPAPIPYSQLSPHPNGLHRLPSFNAPFGTPPPLAPRPPKEYIQETREEDARLDSRLRAIDYGNGNGNSNGNGSVDTHHSGSSGPHKLTPFVPDSLNRSETDLRPPLPAKKLYID</sequence>
<feature type="compositionally biased region" description="Pro residues" evidence="1">
    <location>
        <begin position="975"/>
        <end position="985"/>
    </location>
</feature>
<feature type="compositionally biased region" description="Polar residues" evidence="1">
    <location>
        <begin position="409"/>
        <end position="421"/>
    </location>
</feature>
<evidence type="ECO:0000313" key="4">
    <source>
        <dbReference type="Proteomes" id="UP001385951"/>
    </source>
</evidence>
<feature type="compositionally biased region" description="Basic and acidic residues" evidence="1">
    <location>
        <begin position="996"/>
        <end position="1013"/>
    </location>
</feature>
<feature type="region of interest" description="Disordered" evidence="1">
    <location>
        <begin position="618"/>
        <end position="731"/>
    </location>
</feature>
<evidence type="ECO:0000259" key="2">
    <source>
        <dbReference type="SMART" id="SM01017"/>
    </source>
</evidence>
<dbReference type="InterPro" id="IPR053060">
    <property type="entry name" value="Cytokinesis_Signaling_Reg"/>
</dbReference>
<evidence type="ECO:0000256" key="1">
    <source>
        <dbReference type="SAM" id="MobiDB-lite"/>
    </source>
</evidence>
<feature type="compositionally biased region" description="Pro residues" evidence="1">
    <location>
        <begin position="702"/>
        <end position="714"/>
    </location>
</feature>
<dbReference type="GO" id="GO:0000917">
    <property type="term" value="P:division septum assembly"/>
    <property type="evidence" value="ECO:0007669"/>
    <property type="project" value="TreeGrafter"/>
</dbReference>
<dbReference type="SMART" id="SM01017">
    <property type="entry name" value="Arrestin_C"/>
    <property type="match status" value="1"/>
</dbReference>
<feature type="compositionally biased region" description="Basic and acidic residues" evidence="1">
    <location>
        <begin position="1052"/>
        <end position="1073"/>
    </location>
</feature>
<feature type="compositionally biased region" description="Low complexity" evidence="1">
    <location>
        <begin position="961"/>
        <end position="974"/>
    </location>
</feature>
<feature type="region of interest" description="Disordered" evidence="1">
    <location>
        <begin position="811"/>
        <end position="856"/>
    </location>
</feature>
<evidence type="ECO:0000313" key="3">
    <source>
        <dbReference type="EMBL" id="KAK7693938.1"/>
    </source>
</evidence>
<protein>
    <recommendedName>
        <fullName evidence="2">Arrestin C-terminal-like domain-containing protein</fullName>
    </recommendedName>
</protein>
<feature type="region of interest" description="Disordered" evidence="1">
    <location>
        <begin position="409"/>
        <end position="469"/>
    </location>
</feature>
<feature type="compositionally biased region" description="Pro residues" evidence="1">
    <location>
        <begin position="890"/>
        <end position="920"/>
    </location>
</feature>
<reference evidence="3 4" key="1">
    <citation type="submission" date="2022-09" db="EMBL/GenBank/DDBJ databases">
        <authorList>
            <person name="Palmer J.M."/>
        </authorList>
    </citation>
    <scope>NUCLEOTIDE SEQUENCE [LARGE SCALE GENOMIC DNA]</scope>
    <source>
        <strain evidence="3 4">DSM 7382</strain>
    </source>
</reference>
<feature type="compositionally biased region" description="Pro residues" evidence="1">
    <location>
        <begin position="765"/>
        <end position="779"/>
    </location>
</feature>
<feature type="compositionally biased region" description="Basic and acidic residues" evidence="1">
    <location>
        <begin position="931"/>
        <end position="941"/>
    </location>
</feature>
<dbReference type="EMBL" id="JASBNA010000003">
    <property type="protein sequence ID" value="KAK7693938.1"/>
    <property type="molecule type" value="Genomic_DNA"/>
</dbReference>
<feature type="region of interest" description="Disordered" evidence="1">
    <location>
        <begin position="880"/>
        <end position="1129"/>
    </location>
</feature>
<dbReference type="PANTHER" id="PTHR36419">
    <property type="entry name" value="ARRESTIN FAMILY PROTEIN 1"/>
    <property type="match status" value="1"/>
</dbReference>
<feature type="compositionally biased region" description="Basic and acidic residues" evidence="1">
    <location>
        <begin position="719"/>
        <end position="731"/>
    </location>
</feature>
<dbReference type="InterPro" id="IPR011022">
    <property type="entry name" value="Arrestin_C-like"/>
</dbReference>
<feature type="compositionally biased region" description="Low complexity" evidence="1">
    <location>
        <begin position="571"/>
        <end position="585"/>
    </location>
</feature>
<feature type="domain" description="Arrestin C-terminal-like" evidence="2">
    <location>
        <begin position="175"/>
        <end position="315"/>
    </location>
</feature>